<protein>
    <submittedName>
        <fullName evidence="10">NA+/H+ antiporter (NapA), putative</fullName>
    </submittedName>
</protein>
<dbReference type="GO" id="GO:0015297">
    <property type="term" value="F:antiporter activity"/>
    <property type="evidence" value="ECO:0007669"/>
    <property type="project" value="UniProtKB-KW"/>
</dbReference>
<evidence type="ECO:0000256" key="5">
    <source>
        <dbReference type="ARBA" id="ARBA00022989"/>
    </source>
</evidence>
<evidence type="ECO:0000256" key="6">
    <source>
        <dbReference type="ARBA" id="ARBA00023065"/>
    </source>
</evidence>
<organism evidence="10">
    <name type="scientific">hydrothermal vent metagenome</name>
    <dbReference type="NCBI Taxonomy" id="652676"/>
    <lineage>
        <taxon>unclassified sequences</taxon>
        <taxon>metagenomes</taxon>
        <taxon>ecological metagenomes</taxon>
    </lineage>
</organism>
<feature type="transmembrane region" description="Helical" evidence="8">
    <location>
        <begin position="355"/>
        <end position="377"/>
    </location>
</feature>
<reference evidence="10" key="1">
    <citation type="submission" date="2016-10" db="EMBL/GenBank/DDBJ databases">
        <authorList>
            <person name="de Groot N.N."/>
        </authorList>
    </citation>
    <scope>NUCLEOTIDE SEQUENCE</scope>
</reference>
<proteinExistence type="predicted"/>
<keyword evidence="4 8" id="KW-0812">Transmembrane</keyword>
<evidence type="ECO:0000256" key="7">
    <source>
        <dbReference type="ARBA" id="ARBA00023136"/>
    </source>
</evidence>
<evidence type="ECO:0000256" key="4">
    <source>
        <dbReference type="ARBA" id="ARBA00022692"/>
    </source>
</evidence>
<feature type="transmembrane region" description="Helical" evidence="8">
    <location>
        <begin position="35"/>
        <end position="53"/>
    </location>
</feature>
<name>A0A1W1CY64_9ZZZZ</name>
<dbReference type="Pfam" id="PF00999">
    <property type="entry name" value="Na_H_Exchanger"/>
    <property type="match status" value="1"/>
</dbReference>
<feature type="transmembrane region" description="Helical" evidence="8">
    <location>
        <begin position="136"/>
        <end position="158"/>
    </location>
</feature>
<dbReference type="AlphaFoldDB" id="A0A1W1CY64"/>
<keyword evidence="6" id="KW-0406">Ion transport</keyword>
<keyword evidence="5 8" id="KW-1133">Transmembrane helix</keyword>
<accession>A0A1W1CY64</accession>
<dbReference type="PANTHER" id="PTHR43562:SF1">
    <property type="entry name" value="NA(+)_H(+) ANTIPORTER YJBQ-RELATED"/>
    <property type="match status" value="1"/>
</dbReference>
<feature type="transmembrane region" description="Helical" evidence="8">
    <location>
        <begin position="90"/>
        <end position="116"/>
    </location>
</feature>
<comment type="subcellular location">
    <subcellularLocation>
        <location evidence="1">Membrane</location>
        <topology evidence="1">Multi-pass membrane protein</topology>
    </subcellularLocation>
</comment>
<gene>
    <name evidence="10" type="ORF">MNB_SV-13-1402</name>
</gene>
<keyword evidence="7 8" id="KW-0472">Membrane</keyword>
<feature type="transmembrane region" description="Helical" evidence="8">
    <location>
        <begin position="59"/>
        <end position="78"/>
    </location>
</feature>
<feature type="transmembrane region" description="Helical" evidence="8">
    <location>
        <begin position="263"/>
        <end position="282"/>
    </location>
</feature>
<keyword evidence="3" id="KW-0050">Antiport</keyword>
<dbReference type="EMBL" id="FPHM01000171">
    <property type="protein sequence ID" value="SFV70796.1"/>
    <property type="molecule type" value="Genomic_DNA"/>
</dbReference>
<sequence>MEHNSITLILVLSSMIWASPYIARGLRLPIPSVEIMLGSIVAYFGLIGHHEYFELIAEVGFLYLMFLAGMEVNLKQLLNSPKYIIHKSILFLTLMVIFSLLMGFIFGLNTVVIISMPLISIGLLATLSKTYKDAEWIQLAFVAGVLGEIGSIAILTIFDASTVTGFSLALFIKIAYLVLFIIVIYLLYKILHLLFWWFPEFKEVLLPKMDTSSQDIRLSMSLFFILIAVMLALELELALGTFIAGIAISAFFHHEKALEEKMSSLGFGFLVPLFFIHVGASFDMRALAIEGVVSGALLITAIMIFSRVLAGIALQGIIGSRDALLIALSLSMPLTLLVAVATIGYEYELLDLLSYYQLILASIFEILIAMTTIKILAKQKEN</sequence>
<dbReference type="Gene3D" id="1.20.1530.20">
    <property type="match status" value="1"/>
</dbReference>
<feature type="domain" description="Cation/H+ exchanger transmembrane" evidence="9">
    <location>
        <begin position="18"/>
        <end position="378"/>
    </location>
</feature>
<evidence type="ECO:0000256" key="1">
    <source>
        <dbReference type="ARBA" id="ARBA00004141"/>
    </source>
</evidence>
<evidence type="ECO:0000256" key="8">
    <source>
        <dbReference type="SAM" id="Phobius"/>
    </source>
</evidence>
<dbReference type="GO" id="GO:0016020">
    <property type="term" value="C:membrane"/>
    <property type="evidence" value="ECO:0007669"/>
    <property type="project" value="UniProtKB-SubCell"/>
</dbReference>
<keyword evidence="2" id="KW-0813">Transport</keyword>
<evidence type="ECO:0000259" key="9">
    <source>
        <dbReference type="Pfam" id="PF00999"/>
    </source>
</evidence>
<feature type="transmembrane region" description="Helical" evidence="8">
    <location>
        <begin position="288"/>
        <end position="310"/>
    </location>
</feature>
<feature type="transmembrane region" description="Helical" evidence="8">
    <location>
        <begin position="170"/>
        <end position="198"/>
    </location>
</feature>
<feature type="transmembrane region" description="Helical" evidence="8">
    <location>
        <begin position="322"/>
        <end position="343"/>
    </location>
</feature>
<dbReference type="InterPro" id="IPR006153">
    <property type="entry name" value="Cation/H_exchanger_TM"/>
</dbReference>
<evidence type="ECO:0000256" key="3">
    <source>
        <dbReference type="ARBA" id="ARBA00022449"/>
    </source>
</evidence>
<feature type="transmembrane region" description="Helical" evidence="8">
    <location>
        <begin position="218"/>
        <end position="251"/>
    </location>
</feature>
<evidence type="ECO:0000313" key="10">
    <source>
        <dbReference type="EMBL" id="SFV70796.1"/>
    </source>
</evidence>
<dbReference type="GO" id="GO:1902600">
    <property type="term" value="P:proton transmembrane transport"/>
    <property type="evidence" value="ECO:0007669"/>
    <property type="project" value="InterPro"/>
</dbReference>
<dbReference type="InterPro" id="IPR038770">
    <property type="entry name" value="Na+/solute_symporter_sf"/>
</dbReference>
<evidence type="ECO:0000256" key="2">
    <source>
        <dbReference type="ARBA" id="ARBA00022448"/>
    </source>
</evidence>
<dbReference type="PANTHER" id="PTHR43562">
    <property type="entry name" value="NAPA-TYPE SODIUM/HYDROGEN ANTIPORTER"/>
    <property type="match status" value="1"/>
</dbReference>